<gene>
    <name evidence="3" type="ORF">O0R46_09330</name>
</gene>
<dbReference type="RefSeq" id="WP_269311469.1">
    <property type="nucleotide sequence ID" value="NZ_CP114052.1"/>
</dbReference>
<keyword evidence="1" id="KW-0238">DNA-binding</keyword>
<protein>
    <submittedName>
        <fullName evidence="3">Helix-turn-helix transcriptional regulator</fullName>
    </submittedName>
</protein>
<dbReference type="PANTHER" id="PTHR46558">
    <property type="entry name" value="TRACRIPTIONAL REGULATORY PROTEIN-RELATED-RELATED"/>
    <property type="match status" value="1"/>
</dbReference>
<organism evidence="3 4">
    <name type="scientific">Peptostreptococcus equinus</name>
    <dbReference type="NCBI Taxonomy" id="3003601"/>
    <lineage>
        <taxon>Bacteria</taxon>
        <taxon>Bacillati</taxon>
        <taxon>Bacillota</taxon>
        <taxon>Clostridia</taxon>
        <taxon>Peptostreptococcales</taxon>
        <taxon>Peptostreptococcaceae</taxon>
        <taxon>Peptostreptococcus</taxon>
    </lineage>
</organism>
<dbReference type="Proteomes" id="UP001164187">
    <property type="component" value="Chromosome"/>
</dbReference>
<dbReference type="SUPFAM" id="SSF47413">
    <property type="entry name" value="lambda repressor-like DNA-binding domains"/>
    <property type="match status" value="1"/>
</dbReference>
<dbReference type="PANTHER" id="PTHR46558:SF11">
    <property type="entry name" value="HTH-TYPE TRANSCRIPTIONAL REGULATOR XRE"/>
    <property type="match status" value="1"/>
</dbReference>
<dbReference type="InterPro" id="IPR010982">
    <property type="entry name" value="Lambda_DNA-bd_dom_sf"/>
</dbReference>
<dbReference type="SMART" id="SM00530">
    <property type="entry name" value="HTH_XRE"/>
    <property type="match status" value="1"/>
</dbReference>
<dbReference type="Gene3D" id="1.10.260.40">
    <property type="entry name" value="lambda repressor-like DNA-binding domains"/>
    <property type="match status" value="1"/>
</dbReference>
<proteinExistence type="predicted"/>
<dbReference type="Pfam" id="PF01381">
    <property type="entry name" value="HTH_3"/>
    <property type="match status" value="1"/>
</dbReference>
<feature type="domain" description="HTH cro/C1-type" evidence="2">
    <location>
        <begin position="7"/>
        <end position="61"/>
    </location>
</feature>
<keyword evidence="4" id="KW-1185">Reference proteome</keyword>
<reference evidence="3" key="1">
    <citation type="submission" date="2022-12" db="EMBL/GenBank/DDBJ databases">
        <title>Peptostreptococcus.</title>
        <authorList>
            <person name="Lee S.H."/>
        </authorList>
    </citation>
    <scope>NUCLEOTIDE SEQUENCE</scope>
    <source>
        <strain evidence="3">CBA3647</strain>
    </source>
</reference>
<dbReference type="InterPro" id="IPR001387">
    <property type="entry name" value="Cro/C1-type_HTH"/>
</dbReference>
<evidence type="ECO:0000259" key="2">
    <source>
        <dbReference type="PROSITE" id="PS50943"/>
    </source>
</evidence>
<evidence type="ECO:0000313" key="3">
    <source>
        <dbReference type="EMBL" id="WAW14772.1"/>
    </source>
</evidence>
<accession>A0ABY7JN51</accession>
<dbReference type="CDD" id="cd00093">
    <property type="entry name" value="HTH_XRE"/>
    <property type="match status" value="1"/>
</dbReference>
<evidence type="ECO:0000256" key="1">
    <source>
        <dbReference type="ARBA" id="ARBA00023125"/>
    </source>
</evidence>
<evidence type="ECO:0000313" key="4">
    <source>
        <dbReference type="Proteomes" id="UP001164187"/>
    </source>
</evidence>
<dbReference type="PROSITE" id="PS50943">
    <property type="entry name" value="HTH_CROC1"/>
    <property type="match status" value="1"/>
</dbReference>
<dbReference type="EMBL" id="CP114052">
    <property type="protein sequence ID" value="WAW14772.1"/>
    <property type="molecule type" value="Genomic_DNA"/>
</dbReference>
<name>A0ABY7JN51_9FIRM</name>
<sequence length="102" mass="11847">MKIGDIIRKLREESSISQLDFSKKININNSVVSRIELNERAVRDDELIKIADFFNVSTDYLLGRTNVRNTVDTFAAHTDSDMSEEAKAELENFKEYLKIKYK</sequence>